<dbReference type="Pfam" id="PF00487">
    <property type="entry name" value="FA_desaturase"/>
    <property type="match status" value="1"/>
</dbReference>
<gene>
    <name evidence="3" type="ORF">A33K_18863</name>
</gene>
<evidence type="ECO:0000256" key="1">
    <source>
        <dbReference type="SAM" id="Phobius"/>
    </source>
</evidence>
<dbReference type="EMBL" id="JH692074">
    <property type="protein sequence ID" value="EIP84541.1"/>
    <property type="molecule type" value="Genomic_DNA"/>
</dbReference>
<keyword evidence="1" id="KW-0812">Transmembrane</keyword>
<name>A0ABN0FX87_9BURK</name>
<sequence length="449" mass="51016">MYIGNPASHRVMRPFYGFPDITRAARPPLAGRRKRIAAPVASGGTDSPRRLLRFRHIERSPRRISKCESIGWSGRSDWLRCTLGLCVPRETSLSSARLSTFGRRHHRNMAEYFDVDHAREIEALGDRFAARTEWPTWLLIFVIYGGWLGVLLGVRAGQLPLAAATPLLIALCAWHMSLQHELLHGHPTRSACVNKLLGYPPLAVWYPYTLYRDMHLEHHRDEDLTAPGIDPESNYVPLAQWARLPRWRRALWRARKSFVGRLVVGPPASVAAMGADALRAWCRGDWRHAPMWAAHVASVAALLAWLQWSIGVPWWYYLLAITWPAQSLAMIRSLYEHRAAEHPKARIAINEAGLAMRLLYLNNNYHLVHHDLPKLPWYHLPRAYRMRRGAYARKCGGFVIRGGYWELLKRHAWRETDSPVHPFAGGGAAGHASQRARVAVIDDCVQTGG</sequence>
<feature type="domain" description="Fatty acid desaturase" evidence="2">
    <location>
        <begin position="162"/>
        <end position="393"/>
    </location>
</feature>
<evidence type="ECO:0000259" key="2">
    <source>
        <dbReference type="Pfam" id="PF00487"/>
    </source>
</evidence>
<dbReference type="InterPro" id="IPR005804">
    <property type="entry name" value="FA_desaturase_dom"/>
</dbReference>
<dbReference type="CDD" id="cd03509">
    <property type="entry name" value="DesA_FADS-like"/>
    <property type="match status" value="1"/>
</dbReference>
<keyword evidence="4" id="KW-1185">Reference proteome</keyword>
<accession>A0ABN0FX87</accession>
<dbReference type="Proteomes" id="UP000004682">
    <property type="component" value="Unassembled WGS sequence"/>
</dbReference>
<evidence type="ECO:0000313" key="4">
    <source>
        <dbReference type="Proteomes" id="UP000004682"/>
    </source>
</evidence>
<proteinExistence type="predicted"/>
<protein>
    <submittedName>
        <fullName evidence="3">Fatty acid desaturase</fullName>
    </submittedName>
</protein>
<evidence type="ECO:0000313" key="3">
    <source>
        <dbReference type="EMBL" id="EIP84541.1"/>
    </source>
</evidence>
<keyword evidence="1" id="KW-1133">Transmembrane helix</keyword>
<organism evidence="3 4">
    <name type="scientific">Burkholderia humptydooensis MSMB43</name>
    <dbReference type="NCBI Taxonomy" id="441157"/>
    <lineage>
        <taxon>Bacteria</taxon>
        <taxon>Pseudomonadati</taxon>
        <taxon>Pseudomonadota</taxon>
        <taxon>Betaproteobacteria</taxon>
        <taxon>Burkholderiales</taxon>
        <taxon>Burkholderiaceae</taxon>
        <taxon>Burkholderia</taxon>
        <taxon>pseudomallei group</taxon>
    </lineage>
</organism>
<feature type="transmembrane region" description="Helical" evidence="1">
    <location>
        <begin position="136"/>
        <end position="154"/>
    </location>
</feature>
<reference evidence="4" key="1">
    <citation type="journal article" date="2012" name="J. Bacteriol.">
        <title>Revised Genome Sequence of Burkholderia thailandensis MSMB43 with Improved Annotation.</title>
        <authorList>
            <person name="Zhuo Y."/>
            <person name="Liu L."/>
            <person name="Wang Q."/>
            <person name="Liu X."/>
            <person name="Ren B."/>
            <person name="Liu M."/>
            <person name="Ni P."/>
            <person name="Cheng Y.Q."/>
            <person name="Zhang L."/>
        </authorList>
    </citation>
    <scope>NUCLEOTIDE SEQUENCE [LARGE SCALE GENOMIC DNA]</scope>
    <source>
        <strain evidence="4">MSMB43</strain>
    </source>
</reference>
<keyword evidence="1" id="KW-0472">Membrane</keyword>